<keyword evidence="1" id="KW-1133">Transmembrane helix</keyword>
<dbReference type="InterPro" id="IPR002656">
    <property type="entry name" value="Acyl_transf_3_dom"/>
</dbReference>
<dbReference type="AlphaFoldDB" id="A0A0D0PCX3"/>
<protein>
    <submittedName>
        <fullName evidence="4">Putative acyltransferase</fullName>
    </submittedName>
</protein>
<dbReference type="Pfam" id="PF01757">
    <property type="entry name" value="Acyl_transf_3"/>
    <property type="match status" value="1"/>
</dbReference>
<dbReference type="GO" id="GO:0009103">
    <property type="term" value="P:lipopolysaccharide biosynthetic process"/>
    <property type="evidence" value="ECO:0007669"/>
    <property type="project" value="TreeGrafter"/>
</dbReference>
<reference evidence="4 5" key="1">
    <citation type="submission" date="2013-01" db="EMBL/GenBank/DDBJ databases">
        <authorList>
            <person name="Fiebig A."/>
            <person name="Goeker M."/>
            <person name="Klenk H.-P.P."/>
        </authorList>
    </citation>
    <scope>NUCLEOTIDE SEQUENCE [LARGE SCALE GENOMIC DNA]</scope>
    <source>
        <strain evidence="4 5">DSM 24838</strain>
    </source>
</reference>
<dbReference type="PATRIC" id="fig|1123501.6.peg.2452"/>
<dbReference type="Proteomes" id="UP000035100">
    <property type="component" value="Unassembled WGS sequence"/>
</dbReference>
<dbReference type="Pfam" id="PF19040">
    <property type="entry name" value="SGNH"/>
    <property type="match status" value="1"/>
</dbReference>
<name>A0A0D0PCX3_9RHOB</name>
<gene>
    <name evidence="4" type="ORF">Wenmar_02342</name>
</gene>
<keyword evidence="5" id="KW-1185">Reference proteome</keyword>
<organism evidence="4 5">
    <name type="scientific">Wenxinia marina DSM 24838</name>
    <dbReference type="NCBI Taxonomy" id="1123501"/>
    <lineage>
        <taxon>Bacteria</taxon>
        <taxon>Pseudomonadati</taxon>
        <taxon>Pseudomonadota</taxon>
        <taxon>Alphaproteobacteria</taxon>
        <taxon>Rhodobacterales</taxon>
        <taxon>Roseobacteraceae</taxon>
        <taxon>Wenxinia</taxon>
    </lineage>
</organism>
<keyword evidence="1" id="KW-0472">Membrane</keyword>
<keyword evidence="4" id="KW-0808">Transferase</keyword>
<dbReference type="STRING" id="1123501.Wenmar_02342"/>
<dbReference type="GO" id="GO:0016747">
    <property type="term" value="F:acyltransferase activity, transferring groups other than amino-acyl groups"/>
    <property type="evidence" value="ECO:0007669"/>
    <property type="project" value="InterPro"/>
</dbReference>
<evidence type="ECO:0000259" key="2">
    <source>
        <dbReference type="Pfam" id="PF01757"/>
    </source>
</evidence>
<dbReference type="GO" id="GO:0016020">
    <property type="term" value="C:membrane"/>
    <property type="evidence" value="ECO:0007669"/>
    <property type="project" value="TreeGrafter"/>
</dbReference>
<feature type="transmembrane region" description="Helical" evidence="1">
    <location>
        <begin position="322"/>
        <end position="343"/>
    </location>
</feature>
<dbReference type="InterPro" id="IPR043968">
    <property type="entry name" value="SGNH"/>
</dbReference>
<comment type="caution">
    <text evidence="4">The sequence shown here is derived from an EMBL/GenBank/DDBJ whole genome shotgun (WGS) entry which is preliminary data.</text>
</comment>
<evidence type="ECO:0000313" key="4">
    <source>
        <dbReference type="EMBL" id="KIQ69271.1"/>
    </source>
</evidence>
<feature type="transmembrane region" description="Helical" evidence="1">
    <location>
        <begin position="290"/>
        <end position="310"/>
    </location>
</feature>
<proteinExistence type="predicted"/>
<accession>A0A0D0PCX3</accession>
<keyword evidence="4" id="KW-0012">Acyltransferase</keyword>
<feature type="transmembrane region" description="Helical" evidence="1">
    <location>
        <begin position="144"/>
        <end position="164"/>
    </location>
</feature>
<evidence type="ECO:0000259" key="3">
    <source>
        <dbReference type="Pfam" id="PF19040"/>
    </source>
</evidence>
<dbReference type="InterPro" id="IPR050879">
    <property type="entry name" value="Acyltransferase_3"/>
</dbReference>
<evidence type="ECO:0000313" key="5">
    <source>
        <dbReference type="Proteomes" id="UP000035100"/>
    </source>
</evidence>
<keyword evidence="1" id="KW-0812">Transmembrane</keyword>
<feature type="transmembrane region" description="Helical" evidence="1">
    <location>
        <begin position="81"/>
        <end position="99"/>
    </location>
</feature>
<feature type="domain" description="SGNH" evidence="3">
    <location>
        <begin position="373"/>
        <end position="580"/>
    </location>
</feature>
<evidence type="ECO:0000256" key="1">
    <source>
        <dbReference type="SAM" id="Phobius"/>
    </source>
</evidence>
<feature type="transmembrane region" description="Helical" evidence="1">
    <location>
        <begin position="200"/>
        <end position="220"/>
    </location>
</feature>
<feature type="transmembrane region" description="Helical" evidence="1">
    <location>
        <begin position="55"/>
        <end position="75"/>
    </location>
</feature>
<sequence>MVLYHAGLLGWSGGFIGVDVFFVISGYLITGIIYRESIQNRFSFIDFYDRRLRRIMPALLCVVLFVLAGASLLFLPREMRVLPGQVIGAVTFVANIVLWRQSGYFAPAADELPLLHIWSLGVEEQFYIFAPVLIIGILRWAPRLLIPFVVIATILSFALSVVFSSRMPDASFYLLPTRAWELAAGSLVSLAVLPRPSNRVVRELATVAGLALIVGGVVFIGPEMAFPGAIAAVPVIGSVLVILCGDGTKAGAALAWRPVRGLGLISYSLYLWHWPLIVFADYGGWLEGRLSAVLVVLISIVIAWLSWRFVERPFRDRTRVRRSGVFYGSAAGVLVAVTLAGWIQTTDGWPTRWSDTILRFAAAGEDVSPARDRCHRMSGLGDIAESCVLGSGVPTTAVWSDSHGVELAYGLSEYVPVQQISYTSCAPALGMDRIRSFQCREHNDLVLAYLLDPASDIDTVILSAWFEDVLEKDGFRGGFADTVDRLTEAGLRVIVVSQLPNPGYLVPIHLARGGDVSFAFDEFAERHAAITAYLETLATPLIFDPAPLICDEACELLVDGAPVIFDRHHPSMSMATVIAESLVERYDLKP</sequence>
<feature type="domain" description="Acyltransferase 3" evidence="2">
    <location>
        <begin position="12"/>
        <end position="307"/>
    </location>
</feature>
<feature type="transmembrane region" description="Helical" evidence="1">
    <location>
        <begin position="264"/>
        <end position="284"/>
    </location>
</feature>
<dbReference type="PANTHER" id="PTHR23028:SF53">
    <property type="entry name" value="ACYL_TRANSF_3 DOMAIN-CONTAINING PROTEIN"/>
    <property type="match status" value="1"/>
</dbReference>
<dbReference type="EMBL" id="AONG01000010">
    <property type="protein sequence ID" value="KIQ69271.1"/>
    <property type="molecule type" value="Genomic_DNA"/>
</dbReference>
<dbReference type="PANTHER" id="PTHR23028">
    <property type="entry name" value="ACETYLTRANSFERASE"/>
    <property type="match status" value="1"/>
</dbReference>
<feature type="transmembrane region" description="Helical" evidence="1">
    <location>
        <begin position="226"/>
        <end position="244"/>
    </location>
</feature>
<feature type="transmembrane region" description="Helical" evidence="1">
    <location>
        <begin position="12"/>
        <end position="34"/>
    </location>
</feature>